<comment type="similarity">
    <text evidence="2 9">Belongs to the CRISPR-associated endoribonuclease Cas2 protein family.</text>
</comment>
<dbReference type="RefSeq" id="WP_386843551.1">
    <property type="nucleotide sequence ID" value="NZ_JBHUMK010000014.1"/>
</dbReference>
<dbReference type="Pfam" id="PF09827">
    <property type="entry name" value="CRISPR_Cas2"/>
    <property type="match status" value="1"/>
</dbReference>
<dbReference type="SUPFAM" id="SSF143430">
    <property type="entry name" value="TTP0101/SSO1404-like"/>
    <property type="match status" value="1"/>
</dbReference>
<comment type="function">
    <text evidence="9">CRISPR (clustered regularly interspaced short palindromic repeat), is an adaptive immune system that provides protection against mobile genetic elements (viruses, transposable elements and conjugative plasmids). CRISPR clusters contain sequences complementary to antecedent mobile elements and target invading nucleic acids. CRISPR clusters are transcribed and processed into CRISPR RNA (crRNA). Functions as a ssRNA-specific endoribonuclease. Involved in the integration of spacer DNA into the CRISPR cassette.</text>
</comment>
<evidence type="ECO:0000313" key="11">
    <source>
        <dbReference type="Proteomes" id="UP001597475"/>
    </source>
</evidence>
<organism evidence="10 11">
    <name type="scientific">Deinococcus taklimakanensis</name>
    <dbReference type="NCBI Taxonomy" id="536443"/>
    <lineage>
        <taxon>Bacteria</taxon>
        <taxon>Thermotogati</taxon>
        <taxon>Deinococcota</taxon>
        <taxon>Deinococci</taxon>
        <taxon>Deinococcales</taxon>
        <taxon>Deinococcaceae</taxon>
        <taxon>Deinococcus</taxon>
    </lineage>
</organism>
<dbReference type="HAMAP" id="MF_01471">
    <property type="entry name" value="Cas2"/>
    <property type="match status" value="1"/>
</dbReference>
<dbReference type="InterPro" id="IPR019199">
    <property type="entry name" value="Virulence_VapD/CRISPR_Cas2"/>
</dbReference>
<reference evidence="11" key="1">
    <citation type="journal article" date="2019" name="Int. J. Syst. Evol. Microbiol.">
        <title>The Global Catalogue of Microorganisms (GCM) 10K type strain sequencing project: providing services to taxonomists for standard genome sequencing and annotation.</title>
        <authorList>
            <consortium name="The Broad Institute Genomics Platform"/>
            <consortium name="The Broad Institute Genome Sequencing Center for Infectious Disease"/>
            <person name="Wu L."/>
            <person name="Ma J."/>
        </authorList>
    </citation>
    <scope>NUCLEOTIDE SEQUENCE [LARGE SCALE GENOMIC DNA]</scope>
    <source>
        <strain evidence="11">KCTC 33842</strain>
    </source>
</reference>
<keyword evidence="8 9" id="KW-0051">Antiviral defense</keyword>
<protein>
    <recommendedName>
        <fullName evidence="9">CRISPR-associated endoribonuclease Cas2</fullName>
        <ecNumber evidence="9">3.1.-.-</ecNumber>
    </recommendedName>
</protein>
<comment type="cofactor">
    <cofactor evidence="1 9">
        <name>Mg(2+)</name>
        <dbReference type="ChEBI" id="CHEBI:18420"/>
    </cofactor>
</comment>
<evidence type="ECO:0000256" key="1">
    <source>
        <dbReference type="ARBA" id="ARBA00001946"/>
    </source>
</evidence>
<dbReference type="Proteomes" id="UP001597475">
    <property type="component" value="Unassembled WGS sequence"/>
</dbReference>
<dbReference type="Gene3D" id="3.30.70.240">
    <property type="match status" value="1"/>
</dbReference>
<evidence type="ECO:0000256" key="6">
    <source>
        <dbReference type="ARBA" id="ARBA00022801"/>
    </source>
</evidence>
<accession>A0ABW5P3T5</accession>
<evidence type="ECO:0000256" key="4">
    <source>
        <dbReference type="ARBA" id="ARBA00022723"/>
    </source>
</evidence>
<keyword evidence="11" id="KW-1185">Reference proteome</keyword>
<sequence>MLDVVIAFDTPSDRRRWKFTALLNRSGRRVQKSVFRLQGTPRQLALLWEGLQRICLPEKDAVFMCQVRTGSWQQFGEPAVSEPDTTCVL</sequence>
<evidence type="ECO:0000256" key="2">
    <source>
        <dbReference type="ARBA" id="ARBA00009959"/>
    </source>
</evidence>
<keyword evidence="4 9" id="KW-0479">Metal-binding</keyword>
<dbReference type="CDD" id="cd09725">
    <property type="entry name" value="Cas2_I_II_III"/>
    <property type="match status" value="1"/>
</dbReference>
<evidence type="ECO:0000256" key="7">
    <source>
        <dbReference type="ARBA" id="ARBA00022842"/>
    </source>
</evidence>
<evidence type="ECO:0000256" key="9">
    <source>
        <dbReference type="HAMAP-Rule" id="MF_01471"/>
    </source>
</evidence>
<name>A0ABW5P3T5_9DEIO</name>
<proteinExistence type="inferred from homology"/>
<evidence type="ECO:0000256" key="8">
    <source>
        <dbReference type="ARBA" id="ARBA00023118"/>
    </source>
</evidence>
<comment type="caution">
    <text evidence="10">The sequence shown here is derived from an EMBL/GenBank/DDBJ whole genome shotgun (WGS) entry which is preliminary data.</text>
</comment>
<dbReference type="EMBL" id="JBHUMK010000014">
    <property type="protein sequence ID" value="MFD2608757.1"/>
    <property type="molecule type" value="Genomic_DNA"/>
</dbReference>
<evidence type="ECO:0000313" key="10">
    <source>
        <dbReference type="EMBL" id="MFD2608757.1"/>
    </source>
</evidence>
<gene>
    <name evidence="9 10" type="primary">cas2</name>
    <name evidence="10" type="ORF">ACFSR9_04790</name>
</gene>
<evidence type="ECO:0000256" key="5">
    <source>
        <dbReference type="ARBA" id="ARBA00022759"/>
    </source>
</evidence>
<keyword evidence="6 9" id="KW-0378">Hydrolase</keyword>
<keyword evidence="5 9" id="KW-0255">Endonuclease</keyword>
<dbReference type="NCBIfam" id="TIGR01573">
    <property type="entry name" value="cas2"/>
    <property type="match status" value="1"/>
</dbReference>
<keyword evidence="7 9" id="KW-0460">Magnesium</keyword>
<dbReference type="EC" id="3.1.-.-" evidence="9"/>
<dbReference type="GO" id="GO:0004519">
    <property type="term" value="F:endonuclease activity"/>
    <property type="evidence" value="ECO:0007669"/>
    <property type="project" value="UniProtKB-KW"/>
</dbReference>
<comment type="subunit">
    <text evidence="9">Homodimer, forms a heterotetramer with a Cas1 homodimer.</text>
</comment>
<keyword evidence="3 9" id="KW-0540">Nuclease</keyword>
<feature type="binding site" evidence="9">
    <location>
        <position position="9"/>
    </location>
    <ligand>
        <name>Mg(2+)</name>
        <dbReference type="ChEBI" id="CHEBI:18420"/>
        <note>catalytic</note>
    </ligand>
</feature>
<evidence type="ECO:0000256" key="3">
    <source>
        <dbReference type="ARBA" id="ARBA00022722"/>
    </source>
</evidence>
<dbReference type="InterPro" id="IPR021127">
    <property type="entry name" value="CRISPR_associated_Cas2"/>
</dbReference>